<evidence type="ECO:0000313" key="2">
    <source>
        <dbReference type="Proteomes" id="UP000050863"/>
    </source>
</evidence>
<evidence type="ECO:0000313" key="1">
    <source>
        <dbReference type="EMBL" id="KRQ94836.1"/>
    </source>
</evidence>
<protein>
    <submittedName>
        <fullName evidence="1">Uncharacterized protein</fullName>
    </submittedName>
</protein>
<dbReference type="Proteomes" id="UP000050863">
    <property type="component" value="Unassembled WGS sequence"/>
</dbReference>
<organism evidence="1 2">
    <name type="scientific">Bradyrhizobium jicamae</name>
    <dbReference type="NCBI Taxonomy" id="280332"/>
    <lineage>
        <taxon>Bacteria</taxon>
        <taxon>Pseudomonadati</taxon>
        <taxon>Pseudomonadota</taxon>
        <taxon>Alphaproteobacteria</taxon>
        <taxon>Hyphomicrobiales</taxon>
        <taxon>Nitrobacteraceae</taxon>
        <taxon>Bradyrhizobium</taxon>
    </lineage>
</organism>
<dbReference type="EMBL" id="LLXZ01000215">
    <property type="protein sequence ID" value="KRQ94836.1"/>
    <property type="molecule type" value="Genomic_DNA"/>
</dbReference>
<sequence length="156" mass="17102">MRVWTNRKKNAVVKGSFESWLIGFISGLNINGERDMVGGGDLDAIITWMDRRCLAPQTGKQAALDPGPPPTACWRALHSRSPTIAAVLRRRLPTRSLRFLGRFPLCRGSSRGHVTSPVGRQITPLQGENHDGFGQILMSGNGPLSDTSLIQARRTD</sequence>
<accession>A0A0R3KNH7</accession>
<proteinExistence type="predicted"/>
<name>A0A0R3KNH7_9BRAD</name>
<comment type="caution">
    <text evidence="1">The sequence shown here is derived from an EMBL/GenBank/DDBJ whole genome shotgun (WGS) entry which is preliminary data.</text>
</comment>
<keyword evidence="2" id="KW-1185">Reference proteome</keyword>
<gene>
    <name evidence="1" type="ORF">CQ12_04795</name>
</gene>
<dbReference type="AlphaFoldDB" id="A0A0R3KNH7"/>
<reference evidence="1 2" key="1">
    <citation type="submission" date="2014-03" db="EMBL/GenBank/DDBJ databases">
        <title>Bradyrhizobium valentinum sp. nov., isolated from effective nodules of Lupinus mariae-josephae, a lupine endemic of basic-lime soils in Eastern Spain.</title>
        <authorList>
            <person name="Duran D."/>
            <person name="Rey L."/>
            <person name="Navarro A."/>
            <person name="Busquets A."/>
            <person name="Imperial J."/>
            <person name="Ruiz-Argueso T."/>
        </authorList>
    </citation>
    <scope>NUCLEOTIDE SEQUENCE [LARGE SCALE GENOMIC DNA]</scope>
    <source>
        <strain evidence="1 2">PAC68</strain>
    </source>
</reference>